<dbReference type="Gene3D" id="1.10.287.470">
    <property type="entry name" value="Helix hairpin bin"/>
    <property type="match status" value="1"/>
</dbReference>
<dbReference type="InterPro" id="IPR050465">
    <property type="entry name" value="UPF0194_transport"/>
</dbReference>
<gene>
    <name evidence="5" type="ORF">Lery_2248</name>
</gene>
<dbReference type="Proteomes" id="UP000054773">
    <property type="component" value="Unassembled WGS sequence"/>
</dbReference>
<evidence type="ECO:0000256" key="3">
    <source>
        <dbReference type="SAM" id="SignalP"/>
    </source>
</evidence>
<dbReference type="InterPro" id="IPR058627">
    <property type="entry name" value="MdtA-like_C"/>
</dbReference>
<feature type="signal peptide" evidence="3">
    <location>
        <begin position="1"/>
        <end position="19"/>
    </location>
</feature>
<sequence>MNITLKLLGLLLTALLLSACGKKEVKTNHVQHYVVKPEALHKSLYFTGNIQPLNESTLSSPMDAVVESMNYHYGQMVNKGEVVVVLNSSELQKQYNETLTDYLKAKDSFSIAKAKFTGTQELWEAGLLSKNNYLSEKSSLDTARVTLMQSTRKLTEMLEKMDDQKEQNLSTLSIAQFDKVRQALTTQHNRIHLKAPATGVLLYPPKSTDEKSSRIAVGANIKAGQVIALVGDLSGISVEIDVPEIDIDKIHTGMEATITGVALGKQVLHGQLVAVNAQASLTSGGGLPSFNAIVEVKNLTPEQRRWIKVGMSANIQLSVDSETSLMVPIAAIKQEKGASVVLIRTPEGQLEKRVITTGAAEADKVIVNSGLNEGDVVEYG</sequence>
<evidence type="ECO:0000313" key="6">
    <source>
        <dbReference type="Proteomes" id="UP000054773"/>
    </source>
</evidence>
<dbReference type="Gene3D" id="2.40.50.100">
    <property type="match status" value="1"/>
</dbReference>
<evidence type="ECO:0000259" key="4">
    <source>
        <dbReference type="Pfam" id="PF25967"/>
    </source>
</evidence>
<comment type="subcellular location">
    <subcellularLocation>
        <location evidence="1">Cell envelope</location>
    </subcellularLocation>
</comment>
<feature type="domain" description="Multidrug resistance protein MdtA-like C-terminal permuted SH3" evidence="4">
    <location>
        <begin position="325"/>
        <end position="377"/>
    </location>
</feature>
<keyword evidence="6" id="KW-1185">Reference proteome</keyword>
<dbReference type="PANTHER" id="PTHR32347:SF14">
    <property type="entry name" value="EFFLUX SYSTEM COMPONENT YKNX-RELATED"/>
    <property type="match status" value="1"/>
</dbReference>
<protein>
    <submittedName>
        <fullName evidence="5">Membrane-fusion protein AcrA</fullName>
    </submittedName>
</protein>
<dbReference type="PANTHER" id="PTHR32347">
    <property type="entry name" value="EFFLUX SYSTEM COMPONENT YKNX-RELATED"/>
    <property type="match status" value="1"/>
</dbReference>
<dbReference type="Gene3D" id="2.40.420.20">
    <property type="match status" value="1"/>
</dbReference>
<keyword evidence="2" id="KW-0175">Coiled coil</keyword>
<evidence type="ECO:0000256" key="2">
    <source>
        <dbReference type="ARBA" id="ARBA00023054"/>
    </source>
</evidence>
<dbReference type="SUPFAM" id="SSF111369">
    <property type="entry name" value="HlyD-like secretion proteins"/>
    <property type="match status" value="1"/>
</dbReference>
<proteinExistence type="predicted"/>
<evidence type="ECO:0000313" key="5">
    <source>
        <dbReference type="EMBL" id="KTC94081.1"/>
    </source>
</evidence>
<dbReference type="AlphaFoldDB" id="A0A0W0TEP5"/>
<dbReference type="PROSITE" id="PS51257">
    <property type="entry name" value="PROKAR_LIPOPROTEIN"/>
    <property type="match status" value="1"/>
</dbReference>
<accession>A0A0W0TEP5</accession>
<evidence type="ECO:0000256" key="1">
    <source>
        <dbReference type="ARBA" id="ARBA00004196"/>
    </source>
</evidence>
<name>A0A0W0TEP5_LEGER</name>
<reference evidence="5 6" key="1">
    <citation type="submission" date="2015-11" db="EMBL/GenBank/DDBJ databases">
        <title>Genomic analysis of 38 Legionella species identifies large and diverse effector repertoires.</title>
        <authorList>
            <person name="Burstein D."/>
            <person name="Amaro F."/>
            <person name="Zusman T."/>
            <person name="Lifshitz Z."/>
            <person name="Cohen O."/>
            <person name="Gilbert J.A."/>
            <person name="Pupko T."/>
            <person name="Shuman H.A."/>
            <person name="Segal G."/>
        </authorList>
    </citation>
    <scope>NUCLEOTIDE SEQUENCE [LARGE SCALE GENOMIC DNA]</scope>
    <source>
        <strain evidence="5 6">SE-32A-C8</strain>
    </source>
</reference>
<dbReference type="EMBL" id="LNYA01000034">
    <property type="protein sequence ID" value="KTC94081.1"/>
    <property type="molecule type" value="Genomic_DNA"/>
</dbReference>
<dbReference type="OrthoDB" id="5648883at2"/>
<dbReference type="GO" id="GO:0030313">
    <property type="term" value="C:cell envelope"/>
    <property type="evidence" value="ECO:0007669"/>
    <property type="project" value="UniProtKB-SubCell"/>
</dbReference>
<organism evidence="5 6">
    <name type="scientific">Legionella erythra</name>
    <dbReference type="NCBI Taxonomy" id="448"/>
    <lineage>
        <taxon>Bacteria</taxon>
        <taxon>Pseudomonadati</taxon>
        <taxon>Pseudomonadota</taxon>
        <taxon>Gammaproteobacteria</taxon>
        <taxon>Legionellales</taxon>
        <taxon>Legionellaceae</taxon>
        <taxon>Legionella</taxon>
    </lineage>
</organism>
<dbReference type="Gene3D" id="2.40.30.170">
    <property type="match status" value="1"/>
</dbReference>
<dbReference type="RefSeq" id="WP_058527375.1">
    <property type="nucleotide sequence ID" value="NZ_CAAAHY010000036.1"/>
</dbReference>
<feature type="chain" id="PRO_5006912939" evidence="3">
    <location>
        <begin position="20"/>
        <end position="380"/>
    </location>
</feature>
<dbReference type="Pfam" id="PF25967">
    <property type="entry name" value="RND-MFP_C"/>
    <property type="match status" value="1"/>
</dbReference>
<keyword evidence="3" id="KW-0732">Signal</keyword>
<dbReference type="STRING" id="448.Lery_2248"/>
<dbReference type="PATRIC" id="fig|448.7.peg.2363"/>
<comment type="caution">
    <text evidence="5">The sequence shown here is derived from an EMBL/GenBank/DDBJ whole genome shotgun (WGS) entry which is preliminary data.</text>
</comment>